<feature type="domain" description="eCIS core" evidence="2">
    <location>
        <begin position="730"/>
        <end position="805"/>
    </location>
</feature>
<sequence>MKTAEAKTSATANSQVQAKRQPFFKKEGENGFFSKSNDVTEPFFGPTIVQPKLTIGQPNDKYEIEADAMADQVVQKLNEPSTEVSSLEDRNKNVVQTKSAYTTIQNKCDECEDKEQLQKKEEETQEVVEDTPEIQEKPIFESEATDKAVQTKTDVVDPTTETISEVVSNKVTSTATSIQAKCDECEKEEVDENAEDKELQKKEVVNAAGDPSDEEDPNLQLRSREMENTEYPILFKKIPNVQLSGGGSATTGSRERIVEEAQKMVGKIEAKKDDGSGRRVGAEHLLEIFHLAAKDEWPDEVIENVRYTKEFPHWCGIFSVYAIKKAGIDLGYWQMGKGVSAFGTLQPTDNPQPGDIGYFTKQQHHCIIKAVNGDMIDSIDGNSGNFSEVKERTRPRSQFHAFFTPFTGSETIIQNKQQDSVVPSTSSDSLQNKLNTSAGKGTTMDSKTRNQMESGFGIDFSGVNIHTDSSAVQMSKELGAQAFTHGNDIYFNEGKYDTNTTKGKHLLAHELTHTIQQGASVQKKETPQIQKNEDAATSSDEGTPRFIVEDTEIPSSEQLTKTVFIDRLNERACAVTNAAFANTPFTAELCPYLTRAISRLRTLTPIRIEALLLRYDTQLQNAVNLEQFFEIFGNRVRVAATNWLENGDLSGIPDEIITQIPDSIRRAVRIMGAVRSGMNTVTSGISSIASGVSSVVSGIGSLFFKSKTGGSKPSQAPQNILQTLEGGSTLEAGTRSKMEGAFGASFSDVKIHTDSNAANLSNSMNARAFTLGNHVAFGSGQYKPGSMAGDALLAHELAHVQQQKGSNSNTVMEKNNQATDSLLEEQADDTAVNAVAQIWTKSNEQEIEIPKTKMPEIKSGLKLQRCFCGGEPAPRWNGDVSELQIELYTTTNINETPVDPGEAITRDFPSFVARLNYHDYTYPRVTQYHMWDENHEDPVGPRFPTAPPSGVSRIPMPPIGQYTLEANILTGVRSMPQINLSRPIRIIESYRTLSERQSVTDLADQEGRTVANELLNYEQFSAIIRQNAVSVAGVSQELVDAWNSAQAQAIIIEAAINQTISAGQSTEAKTAFRGFYNQLRTEVSNRDVFHPETTEVEYDGLSRTTITHPAYTTNAYITAGTNRQNISALNGGSSPENWRNYLDKFYDVTGILNRYISDKLRLAGFTDSARQLEVSGAYSNHLRKLYRDHPDAQPVQAVFYPKLQANLRNDAEDDETPHYNLTALPQKMYTYRTDDGVWHLLDITRHNRAFNTEESGGSTTVPPRSLITELDSAERFPEGMMHWKFKHGTPDKCEMTHPWSASEILNLISMVLAVAGVVALVAASGGALAPVVPTLIFVASGLAQAASSAAHIHESSELGTLTPQSLAVDAFGIAAGLFGAAAAGTGHIVKAAQASEAAWTGFRGLSALGAQAIYRPVQIAGIAADFGSLIAFSAQAADQYDAIAAMPEGEAKTLAQRRLVAMSLLTGGMTIISIRGGMHDIGAGRTLYLDLTTINGVRTPVAHRVMPQVDILAHPRLGSARADVEAFLARTDLNETTFNRFRGELSVALNTAGMSEAEIRAFVRRMGTVAGVAEARTILTQFRNSRVAVAVGGVSRSAGYDLSYMHTSPQDFQTTVRGTFTQEGSIVHNGSLTHVEGADISNYTMHIDAADGGRVEADVVVVYSDFTAGSAIGTGTVAPGAATGPARNTVVWNSTTNRWTVRVEVDQRLAPKDIPRALGHELDEAGDVINRLHGNQGPDVNQRIADLQRPGMFTGGSMTSHDLASLREINTLLATASTNPGAANSLSILLRDLGLTADSGLFQARLTRVLSSGHISSDRIVLLEAWSTYDIAVARGSRLRRFTREEFIAEYQRGKRFDEGGSNRWYNLNTDRANTRQFFTDAEIADPNLAFNRLAGTGSRSSFRPYYEMLTSNGIASEARVRRRFNELLASPRGRDLDFVRHSLKDAFKNDIMTYLTNRQRLTTAHPGKTFEEASHIEMMRITNDLNSSDKGSLSERWYSAVYDPDSLTHVQFTGASGTTRYADLLNEDGTMKDLKYIREALSARELEQFDDYRLMIGQDVTVTNADGSTNTIRVQRLRYSFMNPSGVRANAEWMHGILSSPSTNITFEIFNAHGQRRIVTRAGIFEMGAGNRSMRVGGIDLLTDAAQLRLWLNL</sequence>
<comment type="caution">
    <text evidence="3">The sequence shown here is derived from an EMBL/GenBank/DDBJ whole genome shotgun (WGS) entry which is preliminary data.</text>
</comment>
<feature type="compositionally biased region" description="Polar residues" evidence="1">
    <location>
        <begin position="1"/>
        <end position="18"/>
    </location>
</feature>
<feature type="compositionally biased region" description="Acidic residues" evidence="1">
    <location>
        <begin position="123"/>
        <end position="133"/>
    </location>
</feature>
<feature type="compositionally biased region" description="Basic and acidic residues" evidence="1">
    <location>
        <begin position="522"/>
        <end position="534"/>
    </location>
</feature>
<organism evidence="3 4">
    <name type="scientific">Aquimarina mytili</name>
    <dbReference type="NCBI Taxonomy" id="874423"/>
    <lineage>
        <taxon>Bacteria</taxon>
        <taxon>Pseudomonadati</taxon>
        <taxon>Bacteroidota</taxon>
        <taxon>Flavobacteriia</taxon>
        <taxon>Flavobacteriales</taxon>
        <taxon>Flavobacteriaceae</taxon>
        <taxon>Aquimarina</taxon>
    </lineage>
</organism>
<dbReference type="RefSeq" id="WP_201919206.1">
    <property type="nucleotide sequence ID" value="NZ_BAABAX010000005.1"/>
</dbReference>
<dbReference type="Pfam" id="PF13699">
    <property type="entry name" value="eCIS_core"/>
    <property type="match status" value="2"/>
</dbReference>
<feature type="region of interest" description="Disordered" evidence="1">
    <location>
        <begin position="517"/>
        <end position="544"/>
    </location>
</feature>
<name>A0A936ZSF3_9FLAO</name>
<evidence type="ECO:0000313" key="3">
    <source>
        <dbReference type="EMBL" id="MBL0683838.1"/>
    </source>
</evidence>
<evidence type="ECO:0000259" key="2">
    <source>
        <dbReference type="Pfam" id="PF13699"/>
    </source>
</evidence>
<accession>A0A936ZSF3</accession>
<feature type="domain" description="eCIS core" evidence="2">
    <location>
        <begin position="444"/>
        <end position="519"/>
    </location>
</feature>
<dbReference type="Proteomes" id="UP000651057">
    <property type="component" value="Unassembled WGS sequence"/>
</dbReference>
<evidence type="ECO:0000313" key="4">
    <source>
        <dbReference type="Proteomes" id="UP000651057"/>
    </source>
</evidence>
<feature type="region of interest" description="Disordered" evidence="1">
    <location>
        <begin position="1"/>
        <end position="29"/>
    </location>
</feature>
<protein>
    <submittedName>
        <fullName evidence="3">DUF4157 domain-containing protein</fullName>
    </submittedName>
</protein>
<feature type="region of interest" description="Disordered" evidence="1">
    <location>
        <begin position="415"/>
        <end position="449"/>
    </location>
</feature>
<dbReference type="InterPro" id="IPR025295">
    <property type="entry name" value="eCIS_core_dom"/>
</dbReference>
<feature type="region of interest" description="Disordered" evidence="1">
    <location>
        <begin position="187"/>
        <end position="218"/>
    </location>
</feature>
<reference evidence="3" key="1">
    <citation type="submission" date="2021-01" db="EMBL/GenBank/DDBJ databases">
        <authorList>
            <person name="Zhong Y.L."/>
        </authorList>
    </citation>
    <scope>NUCLEOTIDE SEQUENCE</scope>
    <source>
        <strain evidence="3">KCTC 23302</strain>
    </source>
</reference>
<dbReference type="EMBL" id="JAERQJ010000003">
    <property type="protein sequence ID" value="MBL0683838.1"/>
    <property type="molecule type" value="Genomic_DNA"/>
</dbReference>
<proteinExistence type="predicted"/>
<feature type="region of interest" description="Disordered" evidence="1">
    <location>
        <begin position="119"/>
        <end position="155"/>
    </location>
</feature>
<gene>
    <name evidence="3" type="ORF">JJQ60_09945</name>
</gene>
<feature type="compositionally biased region" description="Basic and acidic residues" evidence="1">
    <location>
        <begin position="134"/>
        <end position="146"/>
    </location>
</feature>
<keyword evidence="4" id="KW-1185">Reference proteome</keyword>
<evidence type="ECO:0000256" key="1">
    <source>
        <dbReference type="SAM" id="MobiDB-lite"/>
    </source>
</evidence>